<dbReference type="GO" id="GO:0004864">
    <property type="term" value="F:protein phosphatase inhibitor activity"/>
    <property type="evidence" value="ECO:0007669"/>
    <property type="project" value="UniProtKB-KW"/>
</dbReference>
<organism evidence="4 5">
    <name type="scientific">Otus sunia</name>
    <name type="common">Oriental scops-owl</name>
    <dbReference type="NCBI Taxonomy" id="257818"/>
    <lineage>
        <taxon>Eukaryota</taxon>
        <taxon>Metazoa</taxon>
        <taxon>Chordata</taxon>
        <taxon>Craniata</taxon>
        <taxon>Vertebrata</taxon>
        <taxon>Euteleostomi</taxon>
        <taxon>Archelosauria</taxon>
        <taxon>Archosauria</taxon>
        <taxon>Dinosauria</taxon>
        <taxon>Saurischia</taxon>
        <taxon>Theropoda</taxon>
        <taxon>Coelurosauria</taxon>
        <taxon>Aves</taxon>
        <taxon>Neognathae</taxon>
        <taxon>Neoaves</taxon>
        <taxon>Telluraves</taxon>
        <taxon>Strigiformes</taxon>
        <taxon>Strigidae</taxon>
        <taxon>Otus</taxon>
    </lineage>
</organism>
<evidence type="ECO:0000256" key="1">
    <source>
        <dbReference type="ARBA" id="ARBA00007775"/>
    </source>
</evidence>
<keyword evidence="2" id="KW-0650">Protein phosphatase inhibitor</keyword>
<keyword evidence="5" id="KW-1185">Reference proteome</keyword>
<name>A0A8C8AEY1_9STRI</name>
<feature type="compositionally biased region" description="Low complexity" evidence="3">
    <location>
        <begin position="44"/>
        <end position="54"/>
    </location>
</feature>
<accession>A0A8C8AEY1</accession>
<proteinExistence type="inferred from homology"/>
<reference evidence="4" key="2">
    <citation type="submission" date="2025-09" db="UniProtKB">
        <authorList>
            <consortium name="Ensembl"/>
        </authorList>
    </citation>
    <scope>IDENTIFICATION</scope>
</reference>
<dbReference type="Ensembl" id="ENSOSUT00000004733.1">
    <property type="protein sequence ID" value="ENSOSUP00000004583.1"/>
    <property type="gene ID" value="ENSOSUG00000003365.1"/>
</dbReference>
<dbReference type="Proteomes" id="UP000694552">
    <property type="component" value="Unplaced"/>
</dbReference>
<feature type="region of interest" description="Disordered" evidence="3">
    <location>
        <begin position="29"/>
        <end position="58"/>
    </location>
</feature>
<evidence type="ECO:0000313" key="4">
    <source>
        <dbReference type="Ensembl" id="ENSOSUP00000004583.1"/>
    </source>
</evidence>
<evidence type="ECO:0000256" key="2">
    <source>
        <dbReference type="ARBA" id="ARBA00023272"/>
    </source>
</evidence>
<comment type="similarity">
    <text evidence="1">Belongs to the protein phosphatase inhibitor 1 family.</text>
</comment>
<sequence>MRPPLPWGQGHRAASPNSLLCVCPPLSPPQIRRRRPTPANLVLSSDQSSPGGSSRVLSPWDTAVTFKSASVTGPTSHVAFGDGVRPSWQLCHNLPARPPPSLSCVVLSVP</sequence>
<evidence type="ECO:0000313" key="5">
    <source>
        <dbReference type="Proteomes" id="UP000694552"/>
    </source>
</evidence>
<dbReference type="InterPro" id="IPR008466">
    <property type="entry name" value="PPP1R1A/B/C"/>
</dbReference>
<dbReference type="GO" id="GO:0007165">
    <property type="term" value="P:signal transduction"/>
    <property type="evidence" value="ECO:0007669"/>
    <property type="project" value="InterPro"/>
</dbReference>
<evidence type="ECO:0000256" key="3">
    <source>
        <dbReference type="SAM" id="MobiDB-lite"/>
    </source>
</evidence>
<dbReference type="Pfam" id="PF05395">
    <property type="entry name" value="DARPP-32"/>
    <property type="match status" value="1"/>
</dbReference>
<reference evidence="4" key="1">
    <citation type="submission" date="2025-08" db="UniProtKB">
        <authorList>
            <consortium name="Ensembl"/>
        </authorList>
    </citation>
    <scope>IDENTIFICATION</scope>
</reference>
<dbReference type="AlphaFoldDB" id="A0A8C8AEY1"/>
<protein>
    <submittedName>
        <fullName evidence="4">Uncharacterized protein</fullName>
    </submittedName>
</protein>